<sequence length="446" mass="49643">MSWRTRSRSPRREGDMETALEDGRYICSLLAMPRPLGLLKARDAQLDAGGRDLPRRSKGRKRRHLLEAFRGFFQRLCGETKEHSEPEKAHLFLSCWAAACSWDQDFAAFDCWNQVATRPQAAEMLPQLRELLPEVPSIFGLFAFLQVAEILVDSEEKRATKAAVYRQMQLRLQASGATCPVCLEELSAETLLVSPCSHGVHWSCYVSSVRAKTAQAGRCLICRKVCNWSNILIGRLVREFQGFMLPMIMEENWASATEDPPGEFLVASVCADLSEQLPLLEEVSMTQECFSALYSSHKIEVSPQGTWVVAKELFLDNRCGRGALAGLGLEAVAKVAPAAVKLPVASSLVSLSALDGSVVFDEFQLQEANAFQPAALFKLAGLENGARLVWRVPLPMQLFWNSDFHSKLDASGIHVSEDFLLDLLRHPEPEIFGRLSLVEEDSSEEL</sequence>
<protein>
    <recommendedName>
        <fullName evidence="2">RING-type domain-containing protein</fullName>
    </recommendedName>
</protein>
<dbReference type="SUPFAM" id="SSF57850">
    <property type="entry name" value="RING/U-box"/>
    <property type="match status" value="1"/>
</dbReference>
<organism evidence="3 4">
    <name type="scientific">Effrenium voratum</name>
    <dbReference type="NCBI Taxonomy" id="2562239"/>
    <lineage>
        <taxon>Eukaryota</taxon>
        <taxon>Sar</taxon>
        <taxon>Alveolata</taxon>
        <taxon>Dinophyceae</taxon>
        <taxon>Suessiales</taxon>
        <taxon>Symbiodiniaceae</taxon>
        <taxon>Effrenium</taxon>
    </lineage>
</organism>
<comment type="caution">
    <text evidence="3">The sequence shown here is derived from an EMBL/GenBank/DDBJ whole genome shotgun (WGS) entry which is preliminary data.</text>
</comment>
<dbReference type="InterPro" id="IPR013083">
    <property type="entry name" value="Znf_RING/FYVE/PHD"/>
</dbReference>
<gene>
    <name evidence="3" type="ORF">EVOR1521_LOCUS9434</name>
</gene>
<dbReference type="EMBL" id="CAUJNA010000853">
    <property type="protein sequence ID" value="CAJ1381890.1"/>
    <property type="molecule type" value="Genomic_DNA"/>
</dbReference>
<dbReference type="Proteomes" id="UP001178507">
    <property type="component" value="Unassembled WGS sequence"/>
</dbReference>
<keyword evidence="1" id="KW-0479">Metal-binding</keyword>
<proteinExistence type="predicted"/>
<evidence type="ECO:0000313" key="4">
    <source>
        <dbReference type="Proteomes" id="UP001178507"/>
    </source>
</evidence>
<dbReference type="PROSITE" id="PS50089">
    <property type="entry name" value="ZF_RING_2"/>
    <property type="match status" value="1"/>
</dbReference>
<keyword evidence="4" id="KW-1185">Reference proteome</keyword>
<dbReference type="GO" id="GO:0008270">
    <property type="term" value="F:zinc ion binding"/>
    <property type="evidence" value="ECO:0007669"/>
    <property type="project" value="UniProtKB-KW"/>
</dbReference>
<feature type="domain" description="RING-type" evidence="2">
    <location>
        <begin position="179"/>
        <end position="223"/>
    </location>
</feature>
<dbReference type="InterPro" id="IPR001841">
    <property type="entry name" value="Znf_RING"/>
</dbReference>
<reference evidence="3" key="1">
    <citation type="submission" date="2023-08" db="EMBL/GenBank/DDBJ databases">
        <authorList>
            <person name="Chen Y."/>
            <person name="Shah S."/>
            <person name="Dougan E. K."/>
            <person name="Thang M."/>
            <person name="Chan C."/>
        </authorList>
    </citation>
    <scope>NUCLEOTIDE SEQUENCE</scope>
</reference>
<keyword evidence="1" id="KW-0863">Zinc-finger</keyword>
<evidence type="ECO:0000256" key="1">
    <source>
        <dbReference type="PROSITE-ProRule" id="PRU00175"/>
    </source>
</evidence>
<accession>A0AA36I6J2</accession>
<dbReference type="SMART" id="SM00184">
    <property type="entry name" value="RING"/>
    <property type="match status" value="1"/>
</dbReference>
<dbReference type="AlphaFoldDB" id="A0AA36I6J2"/>
<evidence type="ECO:0000313" key="3">
    <source>
        <dbReference type="EMBL" id="CAJ1381890.1"/>
    </source>
</evidence>
<dbReference type="Pfam" id="PF13639">
    <property type="entry name" value="zf-RING_2"/>
    <property type="match status" value="1"/>
</dbReference>
<name>A0AA36I6J2_9DINO</name>
<keyword evidence="1" id="KW-0862">Zinc</keyword>
<evidence type="ECO:0000259" key="2">
    <source>
        <dbReference type="PROSITE" id="PS50089"/>
    </source>
</evidence>
<dbReference type="Gene3D" id="3.30.40.10">
    <property type="entry name" value="Zinc/RING finger domain, C3HC4 (zinc finger)"/>
    <property type="match status" value="1"/>
</dbReference>